<accession>A0A6J6GNI0</accession>
<evidence type="ECO:0000256" key="1">
    <source>
        <dbReference type="SAM" id="MobiDB-lite"/>
    </source>
</evidence>
<name>A0A6J6GNI0_9ZZZZ</name>
<evidence type="ECO:0000313" key="3">
    <source>
        <dbReference type="EMBL" id="CAB4729078.1"/>
    </source>
</evidence>
<protein>
    <submittedName>
        <fullName evidence="2">Unannotated protein</fullName>
    </submittedName>
</protein>
<evidence type="ECO:0000313" key="2">
    <source>
        <dbReference type="EMBL" id="CAB4601760.1"/>
    </source>
</evidence>
<feature type="region of interest" description="Disordered" evidence="1">
    <location>
        <begin position="1"/>
        <end position="35"/>
    </location>
</feature>
<sequence length="94" mass="10727">MDQRSDACDEQRHRHRQRIKKDADVDVEVTGGNPLEQGKLVGVFRLSPEPSEHKAGGDKRERNCTRADPPGTWFINALAEKHQQQEPSQGKRRN</sequence>
<reference evidence="2" key="1">
    <citation type="submission" date="2020-05" db="EMBL/GenBank/DDBJ databases">
        <authorList>
            <person name="Chiriac C."/>
            <person name="Salcher M."/>
            <person name="Ghai R."/>
            <person name="Kavagutti S V."/>
        </authorList>
    </citation>
    <scope>NUCLEOTIDE SEQUENCE</scope>
</reference>
<feature type="region of interest" description="Disordered" evidence="1">
    <location>
        <begin position="47"/>
        <end position="71"/>
    </location>
</feature>
<feature type="compositionally biased region" description="Basic and acidic residues" evidence="1">
    <location>
        <begin position="1"/>
        <end position="12"/>
    </location>
</feature>
<dbReference type="EMBL" id="CAEZTY010000137">
    <property type="protein sequence ID" value="CAB4601760.1"/>
    <property type="molecule type" value="Genomic_DNA"/>
</dbReference>
<evidence type="ECO:0000313" key="4">
    <source>
        <dbReference type="EMBL" id="CAB5078887.1"/>
    </source>
</evidence>
<dbReference type="EMBL" id="CAFBRD010000196">
    <property type="protein sequence ID" value="CAB5078887.1"/>
    <property type="molecule type" value="Genomic_DNA"/>
</dbReference>
<dbReference type="EMBL" id="CAEZXY010000204">
    <property type="protein sequence ID" value="CAB4729078.1"/>
    <property type="molecule type" value="Genomic_DNA"/>
</dbReference>
<gene>
    <name evidence="2" type="ORF">UFOPK1762_01975</name>
    <name evidence="3" type="ORF">UFOPK2624_02203</name>
    <name evidence="4" type="ORF">UFOPK4371_02046</name>
</gene>
<organism evidence="2">
    <name type="scientific">freshwater metagenome</name>
    <dbReference type="NCBI Taxonomy" id="449393"/>
    <lineage>
        <taxon>unclassified sequences</taxon>
        <taxon>metagenomes</taxon>
        <taxon>ecological metagenomes</taxon>
    </lineage>
</organism>
<proteinExistence type="predicted"/>
<feature type="compositionally biased region" description="Basic and acidic residues" evidence="1">
    <location>
        <begin position="50"/>
        <end position="65"/>
    </location>
</feature>
<dbReference type="AlphaFoldDB" id="A0A6J6GNI0"/>